<gene>
    <name evidence="2" type="ORF">KC01_LOCUS123</name>
</gene>
<dbReference type="EMBL" id="OZ035823">
    <property type="protein sequence ID" value="CAL1567303.1"/>
    <property type="molecule type" value="Genomic_DNA"/>
</dbReference>
<dbReference type="Proteomes" id="UP001497482">
    <property type="component" value="Chromosome 1"/>
</dbReference>
<feature type="domain" description="Ribitol-5-phosphate transferase FKTN N-terminal" evidence="1">
    <location>
        <begin position="1"/>
        <end position="119"/>
    </location>
</feature>
<sequence length="165" mass="18962">MVRVTRSVLLHVLALCSCAFLLFQICYYRKYVIKTEPRPPSPDSQWVSVRSFLSAAHSCRLPVFLIDVSVLNSISHNTPGRGHCNFLCQRPITAFGLNLKHWSHDSCFLSALDQKDFLWTLTSGLNQSQTVRRGWIKRTPHTHHMTDITAMFYNLKPKQNREGGF</sequence>
<accession>A0AAV2IRV9</accession>
<protein>
    <recommendedName>
        <fullName evidence="1">Ribitol-5-phosphate transferase FKTN N-terminal domain-containing protein</fullName>
    </recommendedName>
</protein>
<reference evidence="2 3" key="1">
    <citation type="submission" date="2024-04" db="EMBL/GenBank/DDBJ databases">
        <authorList>
            <person name="Waldvogel A.-M."/>
            <person name="Schoenle A."/>
        </authorList>
    </citation>
    <scope>NUCLEOTIDE SEQUENCE [LARGE SCALE GENOMIC DNA]</scope>
</reference>
<evidence type="ECO:0000313" key="3">
    <source>
        <dbReference type="Proteomes" id="UP001497482"/>
    </source>
</evidence>
<name>A0AAV2IRV9_KNICA</name>
<evidence type="ECO:0000313" key="2">
    <source>
        <dbReference type="EMBL" id="CAL1567303.1"/>
    </source>
</evidence>
<evidence type="ECO:0000259" key="1">
    <source>
        <dbReference type="Pfam" id="PF19737"/>
    </source>
</evidence>
<dbReference type="InterPro" id="IPR045587">
    <property type="entry name" value="FKTN_N"/>
</dbReference>
<organism evidence="2 3">
    <name type="scientific">Knipowitschia caucasica</name>
    <name type="common">Caucasian dwarf goby</name>
    <name type="synonym">Pomatoschistus caucasicus</name>
    <dbReference type="NCBI Taxonomy" id="637954"/>
    <lineage>
        <taxon>Eukaryota</taxon>
        <taxon>Metazoa</taxon>
        <taxon>Chordata</taxon>
        <taxon>Craniata</taxon>
        <taxon>Vertebrata</taxon>
        <taxon>Euteleostomi</taxon>
        <taxon>Actinopterygii</taxon>
        <taxon>Neopterygii</taxon>
        <taxon>Teleostei</taxon>
        <taxon>Neoteleostei</taxon>
        <taxon>Acanthomorphata</taxon>
        <taxon>Gobiaria</taxon>
        <taxon>Gobiiformes</taxon>
        <taxon>Gobioidei</taxon>
        <taxon>Gobiidae</taxon>
        <taxon>Gobiinae</taxon>
        <taxon>Knipowitschia</taxon>
    </lineage>
</organism>
<dbReference type="PROSITE" id="PS51257">
    <property type="entry name" value="PROKAR_LIPOPROTEIN"/>
    <property type="match status" value="1"/>
</dbReference>
<dbReference type="AlphaFoldDB" id="A0AAV2IRV9"/>
<dbReference type="Pfam" id="PF19737">
    <property type="entry name" value="FKTN_N"/>
    <property type="match status" value="1"/>
</dbReference>
<keyword evidence="3" id="KW-1185">Reference proteome</keyword>
<proteinExistence type="predicted"/>